<gene>
    <name evidence="2" type="ORF">IWX46DRAFT_585154</name>
</gene>
<organism evidence="2 3">
    <name type="scientific">Phyllosticta citricarpa</name>
    <dbReference type="NCBI Taxonomy" id="55181"/>
    <lineage>
        <taxon>Eukaryota</taxon>
        <taxon>Fungi</taxon>
        <taxon>Dikarya</taxon>
        <taxon>Ascomycota</taxon>
        <taxon>Pezizomycotina</taxon>
        <taxon>Dothideomycetes</taxon>
        <taxon>Dothideomycetes incertae sedis</taxon>
        <taxon>Botryosphaeriales</taxon>
        <taxon>Phyllostictaceae</taxon>
        <taxon>Phyllosticta</taxon>
    </lineage>
</organism>
<comment type="caution">
    <text evidence="2">The sequence shown here is derived from an EMBL/GenBank/DDBJ whole genome shotgun (WGS) entry which is preliminary data.</text>
</comment>
<feature type="compositionally biased region" description="Acidic residues" evidence="1">
    <location>
        <begin position="155"/>
        <end position="172"/>
    </location>
</feature>
<keyword evidence="3" id="KW-1185">Reference proteome</keyword>
<reference evidence="2 3" key="1">
    <citation type="submission" date="2024-04" db="EMBL/GenBank/DDBJ databases">
        <title>Phyllosticta paracitricarpa is synonymous to the EU quarantine fungus P. citricarpa based on phylogenomic analyses.</title>
        <authorList>
            <consortium name="Lawrence Berkeley National Laboratory"/>
            <person name="Van Ingen-Buijs V.A."/>
            <person name="Van Westerhoven A.C."/>
            <person name="Haridas S."/>
            <person name="Skiadas P."/>
            <person name="Martin F."/>
            <person name="Groenewald J.Z."/>
            <person name="Crous P.W."/>
            <person name="Seidl M.F."/>
        </authorList>
    </citation>
    <scope>NUCLEOTIDE SEQUENCE [LARGE SCALE GENOMIC DNA]</scope>
    <source>
        <strain evidence="2 3">CBS 122670</strain>
    </source>
</reference>
<dbReference type="EMBL" id="JBBPDW010000055">
    <property type="protein sequence ID" value="KAK7531251.1"/>
    <property type="molecule type" value="Genomic_DNA"/>
</dbReference>
<evidence type="ECO:0000313" key="2">
    <source>
        <dbReference type="EMBL" id="KAK7531251.1"/>
    </source>
</evidence>
<feature type="region of interest" description="Disordered" evidence="1">
    <location>
        <begin position="117"/>
        <end position="200"/>
    </location>
</feature>
<sequence>MYACTVCTTRMLCLAAEHTAYSHHHHHHHHYYAVATTTSSTSTSTIYSPLMSPPLHCTSYPTARAGSQAGCRHREQASKRAAAPPHYRRRWIGRAAASPSTSSCGSLAAWSWEHSRCGSEGGGGGGGPNGASAAKTQNRRKTSTWRCRVQKDEEQVYGDDGDDDDDDDDGDDGYVRAVGDGRTRRRARQRFRVGKKSRAGQGRFGAPTLPACLPVWIRPCSCERACCRDSCLLVAPA</sequence>
<name>A0ABR1L7P6_9PEZI</name>
<evidence type="ECO:0000256" key="1">
    <source>
        <dbReference type="SAM" id="MobiDB-lite"/>
    </source>
</evidence>
<feature type="compositionally biased region" description="Gly residues" evidence="1">
    <location>
        <begin position="119"/>
        <end position="129"/>
    </location>
</feature>
<feature type="compositionally biased region" description="Basic residues" evidence="1">
    <location>
        <begin position="183"/>
        <end position="198"/>
    </location>
</feature>
<evidence type="ECO:0000313" key="3">
    <source>
        <dbReference type="Proteomes" id="UP001365128"/>
    </source>
</evidence>
<accession>A0ABR1L7P6</accession>
<protein>
    <submittedName>
        <fullName evidence="2">Uncharacterized protein</fullName>
    </submittedName>
</protein>
<dbReference type="Proteomes" id="UP001365128">
    <property type="component" value="Unassembled WGS sequence"/>
</dbReference>
<proteinExistence type="predicted"/>